<evidence type="ECO:0000313" key="9">
    <source>
        <dbReference type="EMBL" id="SVA47197.1"/>
    </source>
</evidence>
<dbReference type="InterPro" id="IPR041931">
    <property type="entry name" value="DNA_pol3_alpha_thumb_dom"/>
</dbReference>
<sequence>VSTPPYIELHCHSGFSFLDGASHPEELVFRALELGYPAMALTDHNGLYGSMEFAQTARAEGLQPITGAEVTVALDIPGIPKGLDGLGSGDLHSNPKSDPLARGCHMTLLTETPNGYANLCRLLRDAHLQSERGRPPLPLSSLLAHTEGLIALTGCRRGPLLVALEDSVATAELLAQRLRSAFGFRQLFIELQDNQEKGDGYRNRSLGRLADRFGIPVVATGNVHYHRSERHRLQDILVSIRNQTTLNGSHVHRRSNAHFYLAPPEEMANRFRGRPDALFHTLEIAERCAAFDLTRDLGYEFPDFEGGDRGRAMETLTAICLANLDKRYSGLKLEEKARERLHQELALVDLHSLAGFFLVYRDIMELAREVAIKIRGTAPRAHAGLPPGRGRGSSVSSIICYLIGLSHVDPVKRNLFPGRFLNEAMQSVPDIDLDFPREIREELILRVFQRYGNEHAGLVCTFPTYRLKSTLREIGKTLDLPMGDLEKLSKLAEHRSGGGLLEEFQRLPEFQEKAKSPLWKALCELTDDIKGLPRHISQHVGGMIISSRPLVEIVPLEPAAREGRVLCQWDKDSCNDAGFIKIDFLALGMLSLVEEAVDLISERDGQAPDLSRINFDDQAVYERICKGDTIGIFQVESRAQIQMLRRVQPRNLEDLVVQVAIVRPGPIVG</sequence>
<gene>
    <name evidence="9" type="ORF">METZ01_LOCUS100051</name>
</gene>
<dbReference type="NCBIfam" id="TIGR00594">
    <property type="entry name" value="polc"/>
    <property type="match status" value="1"/>
</dbReference>
<keyword evidence="3" id="KW-0548">Nucleotidyltransferase</keyword>
<dbReference type="InterPro" id="IPR016195">
    <property type="entry name" value="Pol/histidinol_Pase-like"/>
</dbReference>
<feature type="non-terminal residue" evidence="9">
    <location>
        <position position="669"/>
    </location>
</feature>
<evidence type="ECO:0000256" key="6">
    <source>
        <dbReference type="ARBA" id="ARBA00022932"/>
    </source>
</evidence>
<dbReference type="GO" id="GO:0006260">
    <property type="term" value="P:DNA replication"/>
    <property type="evidence" value="ECO:0007669"/>
    <property type="project" value="UniProtKB-KW"/>
</dbReference>
<keyword evidence="5" id="KW-0227">DNA damage</keyword>
<dbReference type="InterPro" id="IPR040982">
    <property type="entry name" value="DNA_pol3_finger"/>
</dbReference>
<dbReference type="Pfam" id="PF17657">
    <property type="entry name" value="DNA_pol3_finger"/>
    <property type="match status" value="1"/>
</dbReference>
<dbReference type="SMART" id="SM00481">
    <property type="entry name" value="POLIIIAc"/>
    <property type="match status" value="1"/>
</dbReference>
<dbReference type="AlphaFoldDB" id="A0A381W5I6"/>
<organism evidence="9">
    <name type="scientific">marine metagenome</name>
    <dbReference type="NCBI Taxonomy" id="408172"/>
    <lineage>
        <taxon>unclassified sequences</taxon>
        <taxon>metagenomes</taxon>
        <taxon>ecological metagenomes</taxon>
    </lineage>
</organism>
<keyword evidence="4" id="KW-0235">DNA replication</keyword>
<dbReference type="GO" id="GO:0006281">
    <property type="term" value="P:DNA repair"/>
    <property type="evidence" value="ECO:0007669"/>
    <property type="project" value="UniProtKB-KW"/>
</dbReference>
<keyword evidence="7" id="KW-0234">DNA repair</keyword>
<feature type="domain" description="Polymerase/histidinol phosphatase N-terminal" evidence="8">
    <location>
        <begin position="7"/>
        <end position="74"/>
    </location>
</feature>
<dbReference type="EMBL" id="UINC01010626">
    <property type="protein sequence ID" value="SVA47197.1"/>
    <property type="molecule type" value="Genomic_DNA"/>
</dbReference>
<evidence type="ECO:0000256" key="1">
    <source>
        <dbReference type="ARBA" id="ARBA00022490"/>
    </source>
</evidence>
<keyword evidence="6" id="KW-0239">DNA-directed DNA polymerase</keyword>
<evidence type="ECO:0000256" key="4">
    <source>
        <dbReference type="ARBA" id="ARBA00022705"/>
    </source>
</evidence>
<keyword evidence="1" id="KW-0963">Cytoplasm</keyword>
<dbReference type="InterPro" id="IPR003141">
    <property type="entry name" value="Pol/His_phosphatase_N"/>
</dbReference>
<evidence type="ECO:0000256" key="7">
    <source>
        <dbReference type="ARBA" id="ARBA00023204"/>
    </source>
</evidence>
<evidence type="ECO:0000256" key="5">
    <source>
        <dbReference type="ARBA" id="ARBA00022763"/>
    </source>
</evidence>
<accession>A0A381W5I6</accession>
<evidence type="ECO:0000256" key="3">
    <source>
        <dbReference type="ARBA" id="ARBA00022695"/>
    </source>
</evidence>
<evidence type="ECO:0000259" key="8">
    <source>
        <dbReference type="SMART" id="SM00481"/>
    </source>
</evidence>
<keyword evidence="2" id="KW-0808">Transferase</keyword>
<dbReference type="PANTHER" id="PTHR32294">
    <property type="entry name" value="DNA POLYMERASE III SUBUNIT ALPHA"/>
    <property type="match status" value="1"/>
</dbReference>
<dbReference type="InterPro" id="IPR004013">
    <property type="entry name" value="PHP_dom"/>
</dbReference>
<feature type="non-terminal residue" evidence="9">
    <location>
        <position position="1"/>
    </location>
</feature>
<dbReference type="InterPro" id="IPR011708">
    <property type="entry name" value="DNA_pol3_alpha_NTPase_dom"/>
</dbReference>
<evidence type="ECO:0000256" key="2">
    <source>
        <dbReference type="ARBA" id="ARBA00022679"/>
    </source>
</evidence>
<dbReference type="GO" id="GO:0008408">
    <property type="term" value="F:3'-5' exonuclease activity"/>
    <property type="evidence" value="ECO:0007669"/>
    <property type="project" value="InterPro"/>
</dbReference>
<dbReference type="Gene3D" id="1.10.10.1600">
    <property type="entry name" value="Bacterial DNA polymerase III alpha subunit, thumb domain"/>
    <property type="match status" value="1"/>
</dbReference>
<proteinExistence type="predicted"/>
<dbReference type="SUPFAM" id="SSF89550">
    <property type="entry name" value="PHP domain-like"/>
    <property type="match status" value="1"/>
</dbReference>
<reference evidence="9" key="1">
    <citation type="submission" date="2018-05" db="EMBL/GenBank/DDBJ databases">
        <authorList>
            <person name="Lanie J.A."/>
            <person name="Ng W.-L."/>
            <person name="Kazmierczak K.M."/>
            <person name="Andrzejewski T.M."/>
            <person name="Davidsen T.M."/>
            <person name="Wayne K.J."/>
            <person name="Tettelin H."/>
            <person name="Glass J.I."/>
            <person name="Rusch D."/>
            <person name="Podicherti R."/>
            <person name="Tsui H.-C.T."/>
            <person name="Winkler M.E."/>
        </authorList>
    </citation>
    <scope>NUCLEOTIDE SEQUENCE</scope>
</reference>
<dbReference type="GO" id="GO:0003887">
    <property type="term" value="F:DNA-directed DNA polymerase activity"/>
    <property type="evidence" value="ECO:0007669"/>
    <property type="project" value="UniProtKB-KW"/>
</dbReference>
<dbReference type="Pfam" id="PF07733">
    <property type="entry name" value="DNA_pol3_alpha"/>
    <property type="match status" value="1"/>
</dbReference>
<dbReference type="Gene3D" id="3.20.20.140">
    <property type="entry name" value="Metal-dependent hydrolases"/>
    <property type="match status" value="1"/>
</dbReference>
<dbReference type="PANTHER" id="PTHR32294:SF4">
    <property type="entry name" value="ERROR-PRONE DNA POLYMERASE"/>
    <property type="match status" value="1"/>
</dbReference>
<dbReference type="InterPro" id="IPR004805">
    <property type="entry name" value="DnaE2/DnaE/PolC"/>
</dbReference>
<name>A0A381W5I6_9ZZZZ</name>
<protein>
    <recommendedName>
        <fullName evidence="8">Polymerase/histidinol phosphatase N-terminal domain-containing protein</fullName>
    </recommendedName>
</protein>
<dbReference type="Pfam" id="PF02811">
    <property type="entry name" value="PHP"/>
    <property type="match status" value="1"/>
</dbReference>